<gene>
    <name evidence="2" type="ORF">N787_06610</name>
</gene>
<feature type="signal peptide" evidence="1">
    <location>
        <begin position="1"/>
        <end position="19"/>
    </location>
</feature>
<dbReference type="PATRIC" id="fig|1384056.3.peg.197"/>
<protein>
    <submittedName>
        <fullName evidence="2">Uncharacterized protein</fullName>
    </submittedName>
</protein>
<keyword evidence="3" id="KW-1185">Reference proteome</keyword>
<dbReference type="OrthoDB" id="941017at2"/>
<evidence type="ECO:0000256" key="1">
    <source>
        <dbReference type="SAM" id="SignalP"/>
    </source>
</evidence>
<sequence length="234" mass="24886">MRRTLSLALALTLPPLASAQAPAAADRVDWALCLSGEGCHVCESSLTHAQADQALGALGLISDAPGHTVTVMRKNDGNWTWYYDTRRPARELDRYFGGPGRAKQSACATLPGDHVPRDGQWSVANGKATLKNCPAALAGQVQAMQMFRSGPVTFAKPFRAADALPGKDVAWLQSGPNQHVGSFAPAGKAGLRARYALTVESPERMAGTLQVFAPIPGQPTCEVAMPFTYRRTGD</sequence>
<dbReference type="RefSeq" id="WP_034210097.1">
    <property type="nucleotide sequence ID" value="NZ_AVCK01000003.1"/>
</dbReference>
<comment type="caution">
    <text evidence="2">The sequence shown here is derived from an EMBL/GenBank/DDBJ whole genome shotgun (WGS) entry which is preliminary data.</text>
</comment>
<proteinExistence type="predicted"/>
<dbReference type="AlphaFoldDB" id="A0A091B8P4"/>
<keyword evidence="1" id="KW-0732">Signal</keyword>
<evidence type="ECO:0000313" key="3">
    <source>
        <dbReference type="Proteomes" id="UP000029393"/>
    </source>
</evidence>
<evidence type="ECO:0000313" key="2">
    <source>
        <dbReference type="EMBL" id="KFN48106.1"/>
    </source>
</evidence>
<reference evidence="2 3" key="1">
    <citation type="submission" date="2013-09" db="EMBL/GenBank/DDBJ databases">
        <title>Genome sequencing of Arenimonas metalli.</title>
        <authorList>
            <person name="Chen F."/>
            <person name="Wang G."/>
        </authorList>
    </citation>
    <scope>NUCLEOTIDE SEQUENCE [LARGE SCALE GENOMIC DNA]</scope>
    <source>
        <strain evidence="2 3">CF5-1</strain>
    </source>
</reference>
<organism evidence="2 3">
    <name type="scientific">Arenimonas metalli CF5-1</name>
    <dbReference type="NCBI Taxonomy" id="1384056"/>
    <lineage>
        <taxon>Bacteria</taxon>
        <taxon>Pseudomonadati</taxon>
        <taxon>Pseudomonadota</taxon>
        <taxon>Gammaproteobacteria</taxon>
        <taxon>Lysobacterales</taxon>
        <taxon>Lysobacteraceae</taxon>
        <taxon>Arenimonas</taxon>
    </lineage>
</organism>
<dbReference type="EMBL" id="AVCK01000003">
    <property type="protein sequence ID" value="KFN48106.1"/>
    <property type="molecule type" value="Genomic_DNA"/>
</dbReference>
<dbReference type="Proteomes" id="UP000029393">
    <property type="component" value="Unassembled WGS sequence"/>
</dbReference>
<feature type="chain" id="PRO_5001870938" evidence="1">
    <location>
        <begin position="20"/>
        <end position="234"/>
    </location>
</feature>
<accession>A0A091B8P4</accession>
<name>A0A091B8P4_9GAMM</name>